<sequence>YAEVWAVDEVDHLMAPDGGESVADVATRFAKVLSSTEMEFHGSAILIVSHGDPLQIFQAVLKETKEKTSLLDEVCVLTKSGMIASSILSQHRKFALLTGELRRV</sequence>
<evidence type="ECO:0000313" key="1">
    <source>
        <dbReference type="EMBL" id="KAG8083496.1"/>
    </source>
</evidence>
<accession>A0A8J5TLZ8</accession>
<keyword evidence="2" id="KW-1185">Reference proteome</keyword>
<evidence type="ECO:0000313" key="2">
    <source>
        <dbReference type="Proteomes" id="UP000729402"/>
    </source>
</evidence>
<dbReference type="PANTHER" id="PTHR47821">
    <property type="entry name" value="PHOSPHOGLYCERATE MUTASE FAMILY PROTEIN"/>
    <property type="match status" value="1"/>
</dbReference>
<dbReference type="Pfam" id="PF00300">
    <property type="entry name" value="His_Phos_1"/>
    <property type="match status" value="1"/>
</dbReference>
<dbReference type="InterPro" id="IPR013078">
    <property type="entry name" value="His_Pase_superF_clade-1"/>
</dbReference>
<dbReference type="PANTHER" id="PTHR47821:SF2">
    <property type="entry name" value="PHOSPHOGLYCERATE MUTASE FAMILY PROTEIN"/>
    <property type="match status" value="1"/>
</dbReference>
<comment type="caution">
    <text evidence="1">The sequence shown here is derived from an EMBL/GenBank/DDBJ whole genome shotgun (WGS) entry which is preliminary data.</text>
</comment>
<name>A0A8J5TLZ8_ZIZPA</name>
<dbReference type="Proteomes" id="UP000729402">
    <property type="component" value="Unassembled WGS sequence"/>
</dbReference>
<reference evidence="1" key="2">
    <citation type="submission" date="2021-02" db="EMBL/GenBank/DDBJ databases">
        <authorList>
            <person name="Kimball J.A."/>
            <person name="Haas M.W."/>
            <person name="Macchietto M."/>
            <person name="Kono T."/>
            <person name="Duquette J."/>
            <person name="Shao M."/>
        </authorList>
    </citation>
    <scope>NUCLEOTIDE SEQUENCE</scope>
    <source>
        <tissue evidence="1">Fresh leaf tissue</tissue>
    </source>
</reference>
<protein>
    <submittedName>
        <fullName evidence="1">Uncharacterized protein</fullName>
    </submittedName>
</protein>
<feature type="non-terminal residue" evidence="1">
    <location>
        <position position="1"/>
    </location>
</feature>
<dbReference type="AlphaFoldDB" id="A0A8J5TLZ8"/>
<organism evidence="1 2">
    <name type="scientific">Zizania palustris</name>
    <name type="common">Northern wild rice</name>
    <dbReference type="NCBI Taxonomy" id="103762"/>
    <lineage>
        <taxon>Eukaryota</taxon>
        <taxon>Viridiplantae</taxon>
        <taxon>Streptophyta</taxon>
        <taxon>Embryophyta</taxon>
        <taxon>Tracheophyta</taxon>
        <taxon>Spermatophyta</taxon>
        <taxon>Magnoliopsida</taxon>
        <taxon>Liliopsida</taxon>
        <taxon>Poales</taxon>
        <taxon>Poaceae</taxon>
        <taxon>BOP clade</taxon>
        <taxon>Oryzoideae</taxon>
        <taxon>Oryzeae</taxon>
        <taxon>Zizaniinae</taxon>
        <taxon>Zizania</taxon>
    </lineage>
</organism>
<gene>
    <name evidence="1" type="ORF">GUJ93_ZPchr0015g6845</name>
</gene>
<dbReference type="OrthoDB" id="354304at2759"/>
<dbReference type="EMBL" id="JAAALK010000085">
    <property type="protein sequence ID" value="KAG8083496.1"/>
    <property type="molecule type" value="Genomic_DNA"/>
</dbReference>
<reference evidence="1" key="1">
    <citation type="journal article" date="2021" name="bioRxiv">
        <title>Whole Genome Assembly and Annotation of Northern Wild Rice, Zizania palustris L., Supports a Whole Genome Duplication in the Zizania Genus.</title>
        <authorList>
            <person name="Haas M."/>
            <person name="Kono T."/>
            <person name="Macchietto M."/>
            <person name="Millas R."/>
            <person name="McGilp L."/>
            <person name="Shao M."/>
            <person name="Duquette J."/>
            <person name="Hirsch C.N."/>
            <person name="Kimball J."/>
        </authorList>
    </citation>
    <scope>NUCLEOTIDE SEQUENCE</scope>
    <source>
        <tissue evidence="1">Fresh leaf tissue</tissue>
    </source>
</reference>
<proteinExistence type="predicted"/>